<keyword evidence="1" id="KW-0472">Membrane</keyword>
<protein>
    <submittedName>
        <fullName evidence="2">Uncharacterized protein</fullName>
    </submittedName>
</protein>
<feature type="transmembrane region" description="Helical" evidence="1">
    <location>
        <begin position="62"/>
        <end position="81"/>
    </location>
</feature>
<keyword evidence="1" id="KW-0812">Transmembrane</keyword>
<dbReference type="EMBL" id="MN740210">
    <property type="protein sequence ID" value="QHT93810.1"/>
    <property type="molecule type" value="Genomic_DNA"/>
</dbReference>
<feature type="transmembrane region" description="Helical" evidence="1">
    <location>
        <begin position="30"/>
        <end position="50"/>
    </location>
</feature>
<sequence length="108" mass="12797">MNPLFIICIFIRLSIVYLTFILGIKYPDLLQPIGLMFALMSLAFFVIEILKMKPYGAFGNKVWWNRYIHSLFFALFAYLAFQQNKKAYIVLLVDVLFGIFHYIHNYTK</sequence>
<proteinExistence type="predicted"/>
<feature type="transmembrane region" description="Helical" evidence="1">
    <location>
        <begin position="5"/>
        <end position="24"/>
    </location>
</feature>
<evidence type="ECO:0000313" key="2">
    <source>
        <dbReference type="EMBL" id="QHT93810.1"/>
    </source>
</evidence>
<accession>A0A6C0IMJ1</accession>
<evidence type="ECO:0000256" key="1">
    <source>
        <dbReference type="SAM" id="Phobius"/>
    </source>
</evidence>
<feature type="transmembrane region" description="Helical" evidence="1">
    <location>
        <begin position="87"/>
        <end position="103"/>
    </location>
</feature>
<reference evidence="2" key="1">
    <citation type="journal article" date="2020" name="Nature">
        <title>Giant virus diversity and host interactions through global metagenomics.</title>
        <authorList>
            <person name="Schulz F."/>
            <person name="Roux S."/>
            <person name="Paez-Espino D."/>
            <person name="Jungbluth S."/>
            <person name="Walsh D.A."/>
            <person name="Denef V.J."/>
            <person name="McMahon K.D."/>
            <person name="Konstantinidis K.T."/>
            <person name="Eloe-Fadrosh E.A."/>
            <person name="Kyrpides N.C."/>
            <person name="Woyke T."/>
        </authorList>
    </citation>
    <scope>NUCLEOTIDE SEQUENCE</scope>
    <source>
        <strain evidence="2">GVMAG-M-3300024258-14</strain>
    </source>
</reference>
<name>A0A6C0IMJ1_9ZZZZ</name>
<keyword evidence="1" id="KW-1133">Transmembrane helix</keyword>
<dbReference type="AlphaFoldDB" id="A0A6C0IMJ1"/>
<organism evidence="2">
    <name type="scientific">viral metagenome</name>
    <dbReference type="NCBI Taxonomy" id="1070528"/>
    <lineage>
        <taxon>unclassified sequences</taxon>
        <taxon>metagenomes</taxon>
        <taxon>organismal metagenomes</taxon>
    </lineage>
</organism>